<proteinExistence type="predicted"/>
<dbReference type="EMBL" id="JAOPHQ010003209">
    <property type="protein sequence ID" value="KAK0143837.1"/>
    <property type="molecule type" value="Genomic_DNA"/>
</dbReference>
<keyword evidence="2" id="KW-1185">Reference proteome</keyword>
<dbReference type="Proteomes" id="UP001174136">
    <property type="component" value="Unassembled WGS sequence"/>
</dbReference>
<comment type="caution">
    <text evidence="1">The sequence shown here is derived from an EMBL/GenBank/DDBJ whole genome shotgun (WGS) entry which is preliminary data.</text>
</comment>
<name>A0AA47MPN5_MERPO</name>
<gene>
    <name evidence="1" type="ORF">N1851_017957</name>
</gene>
<protein>
    <submittedName>
        <fullName evidence="1">Uncharacterized protein</fullName>
    </submittedName>
</protein>
<dbReference type="AlphaFoldDB" id="A0AA47MPN5"/>
<evidence type="ECO:0000313" key="1">
    <source>
        <dbReference type="EMBL" id="KAK0143837.1"/>
    </source>
</evidence>
<evidence type="ECO:0000313" key="2">
    <source>
        <dbReference type="Proteomes" id="UP001174136"/>
    </source>
</evidence>
<accession>A0AA47MPN5</accession>
<reference evidence="1" key="1">
    <citation type="journal article" date="2023" name="Front. Mar. Sci.">
        <title>A new Merluccius polli reference genome to investigate the effects of global change in West African waters.</title>
        <authorList>
            <person name="Mateo J.L."/>
            <person name="Blanco-Fernandez C."/>
            <person name="Garcia-Vazquez E."/>
            <person name="Machado-Schiaffino G."/>
        </authorList>
    </citation>
    <scope>NUCLEOTIDE SEQUENCE</scope>
    <source>
        <strain evidence="1">C29</strain>
        <tissue evidence="1">Fin</tissue>
    </source>
</reference>
<organism evidence="1 2">
    <name type="scientific">Merluccius polli</name>
    <name type="common">Benguela hake</name>
    <name type="synonym">Merluccius cadenati</name>
    <dbReference type="NCBI Taxonomy" id="89951"/>
    <lineage>
        <taxon>Eukaryota</taxon>
        <taxon>Metazoa</taxon>
        <taxon>Chordata</taxon>
        <taxon>Craniata</taxon>
        <taxon>Vertebrata</taxon>
        <taxon>Euteleostomi</taxon>
        <taxon>Actinopterygii</taxon>
        <taxon>Neopterygii</taxon>
        <taxon>Teleostei</taxon>
        <taxon>Neoteleostei</taxon>
        <taxon>Acanthomorphata</taxon>
        <taxon>Zeiogadaria</taxon>
        <taxon>Gadariae</taxon>
        <taxon>Gadiformes</taxon>
        <taxon>Gadoidei</taxon>
        <taxon>Merlucciidae</taxon>
        <taxon>Merluccius</taxon>
    </lineage>
</organism>
<sequence length="108" mass="12144">MHWGGLQPTVAVRMRVSTSKSEAMVLCRKTVDCSLWVGSELLPQVKEFKYLGILFTSEGKMEREMDRQIDAATAVMCALYRTVVARRQSSQFTRLSTSQPSSMVMSFG</sequence>